<organism evidence="2">
    <name type="scientific">viral metagenome</name>
    <dbReference type="NCBI Taxonomy" id="1070528"/>
    <lineage>
        <taxon>unclassified sequences</taxon>
        <taxon>metagenomes</taxon>
        <taxon>organismal metagenomes</taxon>
    </lineage>
</organism>
<protein>
    <submittedName>
        <fullName evidence="2">Uncharacterized protein</fullName>
    </submittedName>
</protein>
<dbReference type="EMBL" id="MN739081">
    <property type="protein sequence ID" value="QHS87476.1"/>
    <property type="molecule type" value="Genomic_DNA"/>
</dbReference>
<sequence length="203" mass="22914">MTLFLLFVIAVILIYIFYNTTGQKPTIVVLGNDLGKTRDNNTMMNPPENHMYDPDLVQTFPEIRYGSGPEIRPEIRYGSGPEIRQGPDIRPRPNVNIETRGTNQSYSQTGILTRPGINAETLILPLMGRRLDSGRNKMQYYTVSNTGNMNTKLPISKDGRSCTGEYGCDEVFNGDTVYVEGYADTFKATIYENSRFNYIPSIM</sequence>
<dbReference type="InterPro" id="IPR043929">
    <property type="entry name" value="DUF5755"/>
</dbReference>
<name>A0A6C0B5W4_9ZZZZ</name>
<proteinExistence type="predicted"/>
<accession>A0A6C0B5W4</accession>
<dbReference type="Pfam" id="PF19059">
    <property type="entry name" value="DUF5755"/>
    <property type="match status" value="1"/>
</dbReference>
<evidence type="ECO:0000313" key="2">
    <source>
        <dbReference type="EMBL" id="QHS87476.1"/>
    </source>
</evidence>
<evidence type="ECO:0000256" key="1">
    <source>
        <dbReference type="SAM" id="MobiDB-lite"/>
    </source>
</evidence>
<dbReference type="AlphaFoldDB" id="A0A6C0B5W4"/>
<feature type="region of interest" description="Disordered" evidence="1">
    <location>
        <begin position="74"/>
        <end position="101"/>
    </location>
</feature>
<reference evidence="2" key="1">
    <citation type="journal article" date="2020" name="Nature">
        <title>Giant virus diversity and host interactions through global metagenomics.</title>
        <authorList>
            <person name="Schulz F."/>
            <person name="Roux S."/>
            <person name="Paez-Espino D."/>
            <person name="Jungbluth S."/>
            <person name="Walsh D.A."/>
            <person name="Denef V.J."/>
            <person name="McMahon K.D."/>
            <person name="Konstantinidis K.T."/>
            <person name="Eloe-Fadrosh E.A."/>
            <person name="Kyrpides N.C."/>
            <person name="Woyke T."/>
        </authorList>
    </citation>
    <scope>NUCLEOTIDE SEQUENCE</scope>
    <source>
        <strain evidence="2">GVMAG-M-3300010157-4</strain>
    </source>
</reference>